<proteinExistence type="predicted"/>
<protein>
    <submittedName>
        <fullName evidence="1">Uncharacterized protein</fullName>
    </submittedName>
</protein>
<organism evidence="1">
    <name type="scientific">viral metagenome</name>
    <dbReference type="NCBI Taxonomy" id="1070528"/>
    <lineage>
        <taxon>unclassified sequences</taxon>
        <taxon>metagenomes</taxon>
        <taxon>organismal metagenomes</taxon>
    </lineage>
</organism>
<name>A0A6C0BKA7_9ZZZZ</name>
<sequence>MRTYNISVLMTSLSTQTHDYDGRLGTLYRQIVATDRVPTLTYAQCLTQLEQWASRFTCPSRHHLLQTIHLFRHDTVHNYDPANRIHVEELLPHVIAIVQTFEWSGIEIFLQTLSEISELGSCPQGRTTRLLEFYLPYRT</sequence>
<evidence type="ECO:0000313" key="1">
    <source>
        <dbReference type="EMBL" id="QHS92452.1"/>
    </source>
</evidence>
<dbReference type="AlphaFoldDB" id="A0A6C0BKA7"/>
<dbReference type="EMBL" id="MN739179">
    <property type="protein sequence ID" value="QHS92452.1"/>
    <property type="molecule type" value="Genomic_DNA"/>
</dbReference>
<reference evidence="1" key="1">
    <citation type="journal article" date="2020" name="Nature">
        <title>Giant virus diversity and host interactions through global metagenomics.</title>
        <authorList>
            <person name="Schulz F."/>
            <person name="Roux S."/>
            <person name="Paez-Espino D."/>
            <person name="Jungbluth S."/>
            <person name="Walsh D.A."/>
            <person name="Denef V.J."/>
            <person name="McMahon K.D."/>
            <person name="Konstantinidis K.T."/>
            <person name="Eloe-Fadrosh E.A."/>
            <person name="Kyrpides N.C."/>
            <person name="Woyke T."/>
        </authorList>
    </citation>
    <scope>NUCLEOTIDE SEQUENCE</scope>
    <source>
        <strain evidence="1">GVMAG-M-3300014204-73</strain>
    </source>
</reference>
<accession>A0A6C0BKA7</accession>